<reference evidence="2" key="1">
    <citation type="submission" date="2023-05" db="EMBL/GenBank/DDBJ databases">
        <title>Cataloging the Phylogenetic Diversity of Human Bladder Bacteria.</title>
        <authorList>
            <person name="Du J."/>
        </authorList>
    </citation>
    <scope>NUCLEOTIDE SEQUENCE</scope>
    <source>
        <strain evidence="2">UMB9226</strain>
    </source>
</reference>
<keyword evidence="1" id="KW-0812">Transmembrane</keyword>
<accession>A0AAW6XEJ1</accession>
<feature type="transmembrane region" description="Helical" evidence="1">
    <location>
        <begin position="6"/>
        <end position="29"/>
    </location>
</feature>
<sequence>MMDGVWRIALVIGVIFLGIKGVTMGIAWIKRKIKQSKEVKKAKA</sequence>
<keyword evidence="1" id="KW-1133">Transmembrane helix</keyword>
<evidence type="ECO:0000256" key="1">
    <source>
        <dbReference type="SAM" id="Phobius"/>
    </source>
</evidence>
<keyword evidence="1" id="KW-0472">Membrane</keyword>
<evidence type="ECO:0000313" key="3">
    <source>
        <dbReference type="Proteomes" id="UP001230300"/>
    </source>
</evidence>
<dbReference type="EMBL" id="JASOGN010000012">
    <property type="protein sequence ID" value="MDK6502432.1"/>
    <property type="molecule type" value="Genomic_DNA"/>
</dbReference>
<gene>
    <name evidence="2" type="ORF">QP235_04355</name>
</gene>
<protein>
    <submittedName>
        <fullName evidence="2">Uncharacterized protein</fullName>
    </submittedName>
</protein>
<proteinExistence type="predicted"/>
<organism evidence="2 3">
    <name type="scientific">Lactobacillus crispatus</name>
    <dbReference type="NCBI Taxonomy" id="47770"/>
    <lineage>
        <taxon>Bacteria</taxon>
        <taxon>Bacillati</taxon>
        <taxon>Bacillota</taxon>
        <taxon>Bacilli</taxon>
        <taxon>Lactobacillales</taxon>
        <taxon>Lactobacillaceae</taxon>
        <taxon>Lactobacillus</taxon>
    </lineage>
</organism>
<dbReference type="RefSeq" id="WP_285043514.1">
    <property type="nucleotide sequence ID" value="NZ_JASOGN010000012.1"/>
</dbReference>
<comment type="caution">
    <text evidence="2">The sequence shown here is derived from an EMBL/GenBank/DDBJ whole genome shotgun (WGS) entry which is preliminary data.</text>
</comment>
<dbReference type="Proteomes" id="UP001230300">
    <property type="component" value="Unassembled WGS sequence"/>
</dbReference>
<dbReference type="AlphaFoldDB" id="A0AAW6XEJ1"/>
<evidence type="ECO:0000313" key="2">
    <source>
        <dbReference type="EMBL" id="MDK6502432.1"/>
    </source>
</evidence>
<name>A0AAW6XEJ1_9LACO</name>